<gene>
    <name evidence="1" type="ORF">MFUM_2362</name>
</gene>
<evidence type="ECO:0000313" key="2">
    <source>
        <dbReference type="Proteomes" id="UP001161497"/>
    </source>
</evidence>
<protein>
    <recommendedName>
        <fullName evidence="3">Exo-alpha-sialidase</fullName>
    </recommendedName>
</protein>
<sequence length="402" mass="44547">MGLVKTPLCFLILLFCYLLTSKPRNSIFSQSIHQDTTPMREVEITGMDVYRDRDTIHILLEEENATEPPKLLYLVTKDEGRSFSKPKPIPMEFPPVSGHRGNDPQIAASGNQLIAVWTGRGTGYAGRGKMGVALSLDGGRHWFPGGNPADDMDVNSAHGFMDLAYDSGGRCHIVWLDERNGAVGLRAAYSDDGGKNWSANRTIDPKTCTCCPNTLLSSGPWLFVLYRMDTPRDTALARSSDRGESWEQLGSVGDFHWEFQGCPHWGSGMTLLGSGKEINLFAAVQTGKLGSRGLYVFQSKNLGRSWSVSRLLSSRGRFIDLASCGHALCAAWEESLDKSAQILAAYSLDDGRSWTTPHRMSDKNIWATHPRVVATRDGFLILWTEKNDSSQLCWNIVRINIQ</sequence>
<dbReference type="Gene3D" id="2.120.10.10">
    <property type="match status" value="2"/>
</dbReference>
<evidence type="ECO:0008006" key="3">
    <source>
        <dbReference type="Google" id="ProtNLM"/>
    </source>
</evidence>
<evidence type="ECO:0000313" key="1">
    <source>
        <dbReference type="EMBL" id="CAI9086668.1"/>
    </source>
</evidence>
<organism evidence="1 2">
    <name type="scientific">Candidatus Methylacidiphilum fumarolicum</name>
    <dbReference type="NCBI Taxonomy" id="591154"/>
    <lineage>
        <taxon>Bacteria</taxon>
        <taxon>Pseudomonadati</taxon>
        <taxon>Verrucomicrobiota</taxon>
        <taxon>Methylacidiphilae</taxon>
        <taxon>Methylacidiphilales</taxon>
        <taxon>Methylacidiphilaceae</taxon>
        <taxon>Methylacidiphilum (ex Ratnadevi et al. 2023)</taxon>
    </lineage>
</organism>
<keyword evidence="2" id="KW-1185">Reference proteome</keyword>
<name>A0ABM9IG27_9BACT</name>
<dbReference type="EMBL" id="OX458932">
    <property type="protein sequence ID" value="CAI9086668.1"/>
    <property type="molecule type" value="Genomic_DNA"/>
</dbReference>
<dbReference type="Proteomes" id="UP001161497">
    <property type="component" value="Chromosome"/>
</dbReference>
<dbReference type="InterPro" id="IPR002860">
    <property type="entry name" value="BNR_rpt"/>
</dbReference>
<dbReference type="CDD" id="cd15482">
    <property type="entry name" value="Sialidase_non-viral"/>
    <property type="match status" value="1"/>
</dbReference>
<accession>A0ABM9IG27</accession>
<dbReference type="SUPFAM" id="SSF50939">
    <property type="entry name" value="Sialidases"/>
    <property type="match status" value="2"/>
</dbReference>
<proteinExistence type="predicted"/>
<dbReference type="InterPro" id="IPR036278">
    <property type="entry name" value="Sialidase_sf"/>
</dbReference>
<reference evidence="1" key="1">
    <citation type="submission" date="2023-03" db="EMBL/GenBank/DDBJ databases">
        <authorList>
            <person name="Cremers G."/>
            <person name="Picone N."/>
        </authorList>
    </citation>
    <scope>NUCLEOTIDE SEQUENCE</scope>
    <source>
        <strain evidence="1">Sample_alias</strain>
    </source>
</reference>
<dbReference type="Pfam" id="PF02012">
    <property type="entry name" value="BNR"/>
    <property type="match status" value="1"/>
</dbReference>